<evidence type="ECO:0000256" key="3">
    <source>
        <dbReference type="PROSITE-ProRule" id="PRU00284"/>
    </source>
</evidence>
<reference evidence="7 8" key="1">
    <citation type="journal article" date="2021" name="ISME Commun">
        <title>Automated analysis of genomic sequences facilitates high-throughput and comprehensive description of bacteria.</title>
        <authorList>
            <person name="Hitch T.C.A."/>
        </authorList>
    </citation>
    <scope>NUCLEOTIDE SEQUENCE [LARGE SCALE GENOMIC DNA]</scope>
    <source>
        <strain evidence="7 8">Sanger_18</strain>
    </source>
</reference>
<evidence type="ECO:0000256" key="4">
    <source>
        <dbReference type="SAM" id="Coils"/>
    </source>
</evidence>
<dbReference type="PRINTS" id="PR00260">
    <property type="entry name" value="CHEMTRNSDUCR"/>
</dbReference>
<comment type="similarity">
    <text evidence="2">Belongs to the methyl-accepting chemotaxis (MCP) protein family.</text>
</comment>
<evidence type="ECO:0000256" key="1">
    <source>
        <dbReference type="ARBA" id="ARBA00023224"/>
    </source>
</evidence>
<feature type="coiled-coil region" evidence="4">
    <location>
        <begin position="165"/>
        <end position="195"/>
    </location>
</feature>
<name>A0ABT2T3Y3_9FIRM</name>
<keyword evidence="5" id="KW-0812">Transmembrane</keyword>
<evidence type="ECO:0000259" key="6">
    <source>
        <dbReference type="PROSITE" id="PS50111"/>
    </source>
</evidence>
<organism evidence="7 8">
    <name type="scientific">Suilimivivens aceti</name>
    <dbReference type="NCBI Taxonomy" id="2981774"/>
    <lineage>
        <taxon>Bacteria</taxon>
        <taxon>Bacillati</taxon>
        <taxon>Bacillota</taxon>
        <taxon>Clostridia</taxon>
        <taxon>Lachnospirales</taxon>
        <taxon>Lachnospiraceae</taxon>
        <taxon>Suilimivivens</taxon>
    </lineage>
</organism>
<dbReference type="RefSeq" id="WP_262574678.1">
    <property type="nucleotide sequence ID" value="NZ_JAOQKJ010000006.1"/>
</dbReference>
<dbReference type="Gene3D" id="1.10.287.950">
    <property type="entry name" value="Methyl-accepting chemotaxis protein"/>
    <property type="match status" value="1"/>
</dbReference>
<comment type="caution">
    <text evidence="7">The sequence shown here is derived from an EMBL/GenBank/DDBJ whole genome shotgun (WGS) entry which is preliminary data.</text>
</comment>
<feature type="domain" description="Methyl-accepting transducer" evidence="6">
    <location>
        <begin position="206"/>
        <end position="442"/>
    </location>
</feature>
<keyword evidence="1 3" id="KW-0807">Transducer</keyword>
<feature type="transmembrane region" description="Helical" evidence="5">
    <location>
        <begin position="77"/>
        <end position="105"/>
    </location>
</feature>
<evidence type="ECO:0000313" key="8">
    <source>
        <dbReference type="Proteomes" id="UP001652432"/>
    </source>
</evidence>
<evidence type="ECO:0000256" key="2">
    <source>
        <dbReference type="ARBA" id="ARBA00029447"/>
    </source>
</evidence>
<feature type="transmembrane region" description="Helical" evidence="5">
    <location>
        <begin position="37"/>
        <end position="56"/>
    </location>
</feature>
<dbReference type="PANTHER" id="PTHR32089">
    <property type="entry name" value="METHYL-ACCEPTING CHEMOTAXIS PROTEIN MCPB"/>
    <property type="match status" value="1"/>
</dbReference>
<keyword evidence="5" id="KW-1133">Transmembrane helix</keyword>
<feature type="transmembrane region" description="Helical" evidence="5">
    <location>
        <begin position="142"/>
        <end position="159"/>
    </location>
</feature>
<accession>A0ABT2T3Y3</accession>
<feature type="transmembrane region" description="Helical" evidence="5">
    <location>
        <begin position="12"/>
        <end position="31"/>
    </location>
</feature>
<keyword evidence="5" id="KW-0472">Membrane</keyword>
<evidence type="ECO:0000313" key="7">
    <source>
        <dbReference type="EMBL" id="MCU6744596.1"/>
    </source>
</evidence>
<dbReference type="EMBL" id="JAOQKJ010000006">
    <property type="protein sequence ID" value="MCU6744596.1"/>
    <property type="molecule type" value="Genomic_DNA"/>
</dbReference>
<proteinExistence type="inferred from homology"/>
<protein>
    <submittedName>
        <fullName evidence="7">Methyl-accepting chemotaxis protein</fullName>
    </submittedName>
</protein>
<keyword evidence="4" id="KW-0175">Coiled coil</keyword>
<gene>
    <name evidence="7" type="ORF">OCV77_08815</name>
</gene>
<sequence length="484" mass="52711">MSEMQRNNKTAMITHFTTVLLITVLMLLQTIEGRSSVLYLIVMTVVGFIPVIAEFISYSKNKDTTLIKHLVSIGFAVYYTACLFTATNHMIFVFVIPMVFVVTIFNDVRNLLLINVGTVLETLIVIGAGAKLHRFGYVDTDTGVMQLMVMLLVAVYSIITVRTMKANSEKKLEEVRASEEKAERLLEEGRALSDQLSAGVGNISDRMNKLTEASRATGRTMEEVNAGSQDTAEHIQAQQTQTMAIQEQVTEVENTVLAIRGNMDQTLKALGQGNHDIEELKTEVDISVQNGTEVTAKLEELEHYMEEMHSIVELIGGITSQTSLLALNASIEAARAGEAGRGFSVVATEISGMATRTKEATANIAELIGNVSSAIQNVVGVIKEMIKGINGQKEGTDNAAKQFDAIRNSTVSVQQSITQLADTVKQLKDSNQNIVDAVQTMSAISEEVSAHAGETMKAEEDNQVTMNEISEILNGLVDLTKEGK</sequence>
<dbReference type="Proteomes" id="UP001652432">
    <property type="component" value="Unassembled WGS sequence"/>
</dbReference>
<dbReference type="PANTHER" id="PTHR32089:SF112">
    <property type="entry name" value="LYSOZYME-LIKE PROTEIN-RELATED"/>
    <property type="match status" value="1"/>
</dbReference>
<dbReference type="InterPro" id="IPR004089">
    <property type="entry name" value="MCPsignal_dom"/>
</dbReference>
<dbReference type="Pfam" id="PF00015">
    <property type="entry name" value="MCPsignal"/>
    <property type="match status" value="1"/>
</dbReference>
<dbReference type="InterPro" id="IPR004090">
    <property type="entry name" value="Chemotax_Me-accpt_rcpt"/>
</dbReference>
<dbReference type="PROSITE" id="PS50111">
    <property type="entry name" value="CHEMOTAXIS_TRANSDUC_2"/>
    <property type="match status" value="1"/>
</dbReference>
<dbReference type="SMART" id="SM00283">
    <property type="entry name" value="MA"/>
    <property type="match status" value="1"/>
</dbReference>
<evidence type="ECO:0000256" key="5">
    <source>
        <dbReference type="SAM" id="Phobius"/>
    </source>
</evidence>
<feature type="transmembrane region" description="Helical" evidence="5">
    <location>
        <begin position="111"/>
        <end position="130"/>
    </location>
</feature>
<keyword evidence="8" id="KW-1185">Reference proteome</keyword>
<dbReference type="SUPFAM" id="SSF58104">
    <property type="entry name" value="Methyl-accepting chemotaxis protein (MCP) signaling domain"/>
    <property type="match status" value="1"/>
</dbReference>